<proteinExistence type="predicted"/>
<evidence type="ECO:0008006" key="5">
    <source>
        <dbReference type="Google" id="ProtNLM"/>
    </source>
</evidence>
<feature type="chain" id="PRO_5019569910" description="Extracellular membrane protein CFEM domain-containing protein" evidence="2">
    <location>
        <begin position="20"/>
        <end position="94"/>
    </location>
</feature>
<evidence type="ECO:0000256" key="2">
    <source>
        <dbReference type="SAM" id="SignalP"/>
    </source>
</evidence>
<sequence>MQISRVALYITTLAVTAMAMPTASHDNAGSQQQDVSTSNEMPSIDSEAKDPTPDECRELCNCKDLDGPALFKCITNPNRERCQDLGMCGAESGD</sequence>
<name>A0A423X787_9PEZI</name>
<dbReference type="OrthoDB" id="4841993at2759"/>
<feature type="region of interest" description="Disordered" evidence="1">
    <location>
        <begin position="23"/>
        <end position="53"/>
    </location>
</feature>
<feature type="signal peptide" evidence="2">
    <location>
        <begin position="1"/>
        <end position="19"/>
    </location>
</feature>
<organism evidence="3 4">
    <name type="scientific">Cytospora leucostoma</name>
    <dbReference type="NCBI Taxonomy" id="1230097"/>
    <lineage>
        <taxon>Eukaryota</taxon>
        <taxon>Fungi</taxon>
        <taxon>Dikarya</taxon>
        <taxon>Ascomycota</taxon>
        <taxon>Pezizomycotina</taxon>
        <taxon>Sordariomycetes</taxon>
        <taxon>Sordariomycetidae</taxon>
        <taxon>Diaporthales</taxon>
        <taxon>Cytosporaceae</taxon>
        <taxon>Cytospora</taxon>
    </lineage>
</organism>
<evidence type="ECO:0000313" key="3">
    <source>
        <dbReference type="EMBL" id="ROW11799.1"/>
    </source>
</evidence>
<gene>
    <name evidence="3" type="ORF">VPNG_04975</name>
</gene>
<dbReference type="InParanoid" id="A0A423X787"/>
<keyword evidence="2" id="KW-0732">Signal</keyword>
<feature type="compositionally biased region" description="Polar residues" evidence="1">
    <location>
        <begin position="24"/>
        <end position="41"/>
    </location>
</feature>
<dbReference type="EMBL" id="LKEB01000025">
    <property type="protein sequence ID" value="ROW11799.1"/>
    <property type="molecule type" value="Genomic_DNA"/>
</dbReference>
<accession>A0A423X787</accession>
<evidence type="ECO:0000256" key="1">
    <source>
        <dbReference type="SAM" id="MobiDB-lite"/>
    </source>
</evidence>
<dbReference type="Proteomes" id="UP000285146">
    <property type="component" value="Unassembled WGS sequence"/>
</dbReference>
<evidence type="ECO:0000313" key="4">
    <source>
        <dbReference type="Proteomes" id="UP000285146"/>
    </source>
</evidence>
<protein>
    <recommendedName>
        <fullName evidence="5">Extracellular membrane protein CFEM domain-containing protein</fullName>
    </recommendedName>
</protein>
<reference evidence="3 4" key="1">
    <citation type="submission" date="2015-09" db="EMBL/GenBank/DDBJ databases">
        <title>Host preference determinants of Valsa canker pathogens revealed by comparative genomics.</title>
        <authorList>
            <person name="Yin Z."/>
            <person name="Huang L."/>
        </authorList>
    </citation>
    <scope>NUCLEOTIDE SEQUENCE [LARGE SCALE GENOMIC DNA]</scope>
    <source>
        <strain evidence="3 4">SXYLt</strain>
    </source>
</reference>
<keyword evidence="4" id="KW-1185">Reference proteome</keyword>
<dbReference type="AlphaFoldDB" id="A0A423X787"/>
<comment type="caution">
    <text evidence="3">The sequence shown here is derived from an EMBL/GenBank/DDBJ whole genome shotgun (WGS) entry which is preliminary data.</text>
</comment>